<keyword evidence="5 9" id="KW-0238">DNA-binding</keyword>
<evidence type="ECO:0000256" key="5">
    <source>
        <dbReference type="ARBA" id="ARBA00023125"/>
    </source>
</evidence>
<comment type="subunit">
    <text evidence="3 9">Homodimers and heterodimers.</text>
</comment>
<dbReference type="SUPFAM" id="SSF101936">
    <property type="entry name" value="DNA-binding pseudobarrel domain"/>
    <property type="match status" value="1"/>
</dbReference>
<evidence type="ECO:0000256" key="3">
    <source>
        <dbReference type="ARBA" id="ARBA00011726"/>
    </source>
</evidence>
<evidence type="ECO:0000256" key="9">
    <source>
        <dbReference type="RuleBase" id="RU004561"/>
    </source>
</evidence>
<dbReference type="SMR" id="A0A2C9VF29"/>
<dbReference type="PROSITE" id="PS51745">
    <property type="entry name" value="PB1"/>
    <property type="match status" value="1"/>
</dbReference>
<comment type="similarity">
    <text evidence="2 9">Belongs to the ARF family.</text>
</comment>
<dbReference type="SUPFAM" id="SSF54277">
    <property type="entry name" value="CAD &amp; PB1 domains"/>
    <property type="match status" value="1"/>
</dbReference>
<dbReference type="GO" id="GO:0000976">
    <property type="term" value="F:transcription cis-regulatory region binding"/>
    <property type="evidence" value="ECO:0000318"/>
    <property type="project" value="GO_Central"/>
</dbReference>
<gene>
    <name evidence="12" type="ORF">MANES_08G102200v8</name>
</gene>
<dbReference type="SMART" id="SM01019">
    <property type="entry name" value="B3"/>
    <property type="match status" value="1"/>
</dbReference>
<dbReference type="InterPro" id="IPR003340">
    <property type="entry name" value="B3_DNA-bd"/>
</dbReference>
<dbReference type="GO" id="GO:0005634">
    <property type="term" value="C:nucleus"/>
    <property type="evidence" value="ECO:0000318"/>
    <property type="project" value="GO_Central"/>
</dbReference>
<dbReference type="InterPro" id="IPR010525">
    <property type="entry name" value="ARF_dom"/>
</dbReference>
<dbReference type="Gene3D" id="2.30.30.1040">
    <property type="match status" value="1"/>
</dbReference>
<proteinExistence type="inferred from homology"/>
<dbReference type="Proteomes" id="UP000091857">
    <property type="component" value="Chromosome 8"/>
</dbReference>
<keyword evidence="7 9" id="KW-0539">Nucleus</keyword>
<dbReference type="Gene3D" id="3.10.20.90">
    <property type="entry name" value="Phosphatidylinositol 3-kinase Catalytic Subunit, Chain A, domain 1"/>
    <property type="match status" value="1"/>
</dbReference>
<dbReference type="InterPro" id="IPR053793">
    <property type="entry name" value="PB1-like"/>
</dbReference>
<evidence type="ECO:0000256" key="1">
    <source>
        <dbReference type="ARBA" id="ARBA00004123"/>
    </source>
</evidence>
<dbReference type="PANTHER" id="PTHR31384:SF137">
    <property type="entry name" value="AUXIN RESPONSE FACTOR"/>
    <property type="match status" value="1"/>
</dbReference>
<dbReference type="GO" id="GO:0006355">
    <property type="term" value="P:regulation of DNA-templated transcription"/>
    <property type="evidence" value="ECO:0000318"/>
    <property type="project" value="GO_Central"/>
</dbReference>
<dbReference type="FunFam" id="2.30.30.1040:FF:000001">
    <property type="entry name" value="Auxin response factor"/>
    <property type="match status" value="1"/>
</dbReference>
<dbReference type="Pfam" id="PF06507">
    <property type="entry name" value="ARF_AD"/>
    <property type="match status" value="1"/>
</dbReference>
<dbReference type="CDD" id="cd10017">
    <property type="entry name" value="B3_DNA"/>
    <property type="match status" value="1"/>
</dbReference>
<sequence>MIIAGSSADNDCNGIAIADSGDALYRELWHACAGPLVSVPRQGELVYYFPQGHIEQVQASTNQVADQQMPAYDLPAKILCRVVNVQLKAELDTDEVFAQITLLPQHEQDAKLVEEALPPPTRPRVHSFCKTLTPSDTSTHGGFSVLRRHADECLPPLDMSLQPPAQELVAKDLLGNKWHFRHIFRGQPRRHLLQSGWSLFVSAKKLVAGDAFIFLRGENGEIRVGVRRAMRQPSNIPPSVISSHSMHIGILATAWHAVSTGTMFTVYYKPRTSPAEFIIPVDKYDESVKSSFTTGMRFKMRFEAEEAPEQRLSGTVVGVEQADPKRWPASKWRCLKVRWDETSPIHRPEKVSPWEIEPASAPSLNSLPACRIKRPRSNMAMHSADSAASIKKDNGLSRDLQDQENETLRSTFAVSKFQETAQNPSRGSSLHVKDQNCTYFGKRRFEHESRNPQLGLGEKYLNAALGQQTPHDSGEFGQHLVDLIPDTAGQLKKHVVDEENKLNWCSLSIMHSGPSLNMCEPILEPHTSKDKEICPTSWNLKSTFLRQSDYVQGMEVDYQPGQRILSQGCAGNSPIATEKLHPLSLQLHEEVKSNGDSSCKLFGISLISNPFPMEPAMPHEMFMLRPQGQFNHASDHLQDMGSNLSLQEFKNPKCSESIIRCDEEKSFLASDNFVLNKTQGGLTRRCVKVQKQGIGVGRSVDLTKFNNYDEFLAELDQIFEFNGELVAPNKNWLVVFTDDEGDMMLVGDDPWQEFCSMVRRILIYTREEINRMDPRSLNTIVEENSTVADHIAVEDKSSKHLPTASV</sequence>
<evidence type="ECO:0000313" key="12">
    <source>
        <dbReference type="EMBL" id="OAY43840.1"/>
    </source>
</evidence>
<dbReference type="OrthoDB" id="1912783at2759"/>
<evidence type="ECO:0000256" key="7">
    <source>
        <dbReference type="ARBA" id="ARBA00023242"/>
    </source>
</evidence>
<dbReference type="FunFam" id="3.10.20.90:FF:000047">
    <property type="entry name" value="Auxin response factor"/>
    <property type="match status" value="1"/>
</dbReference>
<evidence type="ECO:0000256" key="2">
    <source>
        <dbReference type="ARBA" id="ARBA00007853"/>
    </source>
</evidence>
<keyword evidence="8 9" id="KW-0927">Auxin signaling pathway</keyword>
<dbReference type="Gramene" id="Manes.08G102200.1.v8.1">
    <property type="protein sequence ID" value="Manes.08G102200.1.v8.1.CDS"/>
    <property type="gene ID" value="Manes.08G102200.v8.1"/>
</dbReference>
<protein>
    <recommendedName>
        <fullName evidence="9">Auxin response factor</fullName>
    </recommendedName>
</protein>
<dbReference type="PROSITE" id="PS50863">
    <property type="entry name" value="B3"/>
    <property type="match status" value="1"/>
</dbReference>
<evidence type="ECO:0000313" key="13">
    <source>
        <dbReference type="Proteomes" id="UP000091857"/>
    </source>
</evidence>
<dbReference type="GO" id="GO:0009734">
    <property type="term" value="P:auxin-activated signaling pathway"/>
    <property type="evidence" value="ECO:0007669"/>
    <property type="project" value="UniProtKB-KW"/>
</dbReference>
<reference evidence="13" key="1">
    <citation type="journal article" date="2016" name="Nat. Biotechnol.">
        <title>Sequencing wild and cultivated cassava and related species reveals extensive interspecific hybridization and genetic diversity.</title>
        <authorList>
            <person name="Bredeson J.V."/>
            <person name="Lyons J.B."/>
            <person name="Prochnik S.E."/>
            <person name="Wu G.A."/>
            <person name="Ha C.M."/>
            <person name="Edsinger-Gonzales E."/>
            <person name="Grimwood J."/>
            <person name="Schmutz J."/>
            <person name="Rabbi I.Y."/>
            <person name="Egesi C."/>
            <person name="Nauluvula P."/>
            <person name="Lebot V."/>
            <person name="Ndunguru J."/>
            <person name="Mkamilo G."/>
            <person name="Bart R.S."/>
            <person name="Setter T.L."/>
            <person name="Gleadow R.M."/>
            <person name="Kulakow P."/>
            <person name="Ferguson M.E."/>
            <person name="Rounsley S."/>
            <person name="Rokhsar D.S."/>
        </authorList>
    </citation>
    <scope>NUCLEOTIDE SEQUENCE [LARGE SCALE GENOMIC DNA]</scope>
    <source>
        <strain evidence="13">cv. AM560-2</strain>
    </source>
</reference>
<evidence type="ECO:0000256" key="6">
    <source>
        <dbReference type="ARBA" id="ARBA00023163"/>
    </source>
</evidence>
<comment type="function">
    <text evidence="9">Auxin response factors (ARFs) are transcriptional factors that bind specifically to the DNA sequence 5'-TGTCTC-3' found in the auxin-responsive promoter elements (AuxREs).</text>
</comment>
<dbReference type="EMBL" id="CM004394">
    <property type="protein sequence ID" value="OAY43840.1"/>
    <property type="molecule type" value="Genomic_DNA"/>
</dbReference>
<feature type="domain" description="TF-B3" evidence="10">
    <location>
        <begin position="128"/>
        <end position="230"/>
    </location>
</feature>
<keyword evidence="4 9" id="KW-0805">Transcription regulation</keyword>
<dbReference type="Pfam" id="PF02362">
    <property type="entry name" value="B3"/>
    <property type="match status" value="1"/>
</dbReference>
<dbReference type="InterPro" id="IPR044835">
    <property type="entry name" value="ARF_plant"/>
</dbReference>
<keyword evidence="6 9" id="KW-0804">Transcription</keyword>
<dbReference type="Gene3D" id="2.40.330.10">
    <property type="entry name" value="DNA-binding pseudobarrel domain"/>
    <property type="match status" value="1"/>
</dbReference>
<feature type="domain" description="PB1" evidence="11">
    <location>
        <begin position="684"/>
        <end position="777"/>
    </location>
</feature>
<keyword evidence="13" id="KW-1185">Reference proteome</keyword>
<dbReference type="FunFam" id="2.40.330.10:FF:000001">
    <property type="entry name" value="Auxin response factor"/>
    <property type="match status" value="1"/>
</dbReference>
<name>A0A2C9VF29_MANES</name>
<dbReference type="STRING" id="3983.A0A2C9VF29"/>
<dbReference type="InterPro" id="IPR033389">
    <property type="entry name" value="AUX/IAA_dom"/>
</dbReference>
<dbReference type="AlphaFoldDB" id="A0A2C9VF29"/>
<accession>A0A2C9VF29</accession>
<dbReference type="Pfam" id="PF02309">
    <property type="entry name" value="AUX_IAA"/>
    <property type="match status" value="1"/>
</dbReference>
<dbReference type="PANTHER" id="PTHR31384">
    <property type="entry name" value="AUXIN RESPONSE FACTOR 4-RELATED"/>
    <property type="match status" value="1"/>
</dbReference>
<organism evidence="12 13">
    <name type="scientific">Manihot esculenta</name>
    <name type="common">Cassava</name>
    <name type="synonym">Jatropha manihot</name>
    <dbReference type="NCBI Taxonomy" id="3983"/>
    <lineage>
        <taxon>Eukaryota</taxon>
        <taxon>Viridiplantae</taxon>
        <taxon>Streptophyta</taxon>
        <taxon>Embryophyta</taxon>
        <taxon>Tracheophyta</taxon>
        <taxon>Spermatophyta</taxon>
        <taxon>Magnoliopsida</taxon>
        <taxon>eudicotyledons</taxon>
        <taxon>Gunneridae</taxon>
        <taxon>Pentapetalae</taxon>
        <taxon>rosids</taxon>
        <taxon>fabids</taxon>
        <taxon>Malpighiales</taxon>
        <taxon>Euphorbiaceae</taxon>
        <taxon>Crotonoideae</taxon>
        <taxon>Manihoteae</taxon>
        <taxon>Manihot</taxon>
    </lineage>
</organism>
<evidence type="ECO:0000256" key="4">
    <source>
        <dbReference type="ARBA" id="ARBA00023015"/>
    </source>
</evidence>
<evidence type="ECO:0000259" key="10">
    <source>
        <dbReference type="PROSITE" id="PS50863"/>
    </source>
</evidence>
<evidence type="ECO:0000256" key="8">
    <source>
        <dbReference type="ARBA" id="ARBA00023294"/>
    </source>
</evidence>
<comment type="subcellular location">
    <subcellularLocation>
        <location evidence="1 9">Nucleus</location>
    </subcellularLocation>
</comment>
<evidence type="ECO:0000259" key="11">
    <source>
        <dbReference type="PROSITE" id="PS51745"/>
    </source>
</evidence>
<dbReference type="InterPro" id="IPR015300">
    <property type="entry name" value="DNA-bd_pseudobarrel_sf"/>
</dbReference>
<comment type="caution">
    <text evidence="12">The sequence shown here is derived from an EMBL/GenBank/DDBJ whole genome shotgun (WGS) entry which is preliminary data.</text>
</comment>